<keyword evidence="4" id="KW-0378">Hydrolase</keyword>
<evidence type="ECO:0000256" key="2">
    <source>
        <dbReference type="SAM" id="Phobius"/>
    </source>
</evidence>
<keyword evidence="5" id="KW-1185">Reference proteome</keyword>
<dbReference type="AlphaFoldDB" id="A0A517PP71"/>
<name>A0A517PP71_9PLAN</name>
<feature type="transmembrane region" description="Helical" evidence="2">
    <location>
        <begin position="103"/>
        <end position="122"/>
    </location>
</feature>
<dbReference type="InterPro" id="IPR011856">
    <property type="entry name" value="tRNA_endonuc-like_dom_sf"/>
</dbReference>
<proteinExistence type="predicted"/>
<protein>
    <submittedName>
        <fullName evidence="4">Restriction endonuclease</fullName>
    </submittedName>
</protein>
<dbReference type="RefSeq" id="WP_145185057.1">
    <property type="nucleotide sequence ID" value="NZ_CP036266.1"/>
</dbReference>
<dbReference type="InterPro" id="IPR052906">
    <property type="entry name" value="Type_IV_Methyl-Rstrct_Enzyme"/>
</dbReference>
<dbReference type="GO" id="GO:0009307">
    <property type="term" value="P:DNA restriction-modification system"/>
    <property type="evidence" value="ECO:0007669"/>
    <property type="project" value="InterPro"/>
</dbReference>
<dbReference type="InterPro" id="IPR007560">
    <property type="entry name" value="Restrct_endonuc_IV_Mrr"/>
</dbReference>
<gene>
    <name evidence="4" type="ORF">HG66A1_29750</name>
</gene>
<feature type="domain" description="Restriction endonuclease type IV Mrr" evidence="3">
    <location>
        <begin position="199"/>
        <end position="306"/>
    </location>
</feature>
<feature type="transmembrane region" description="Helical" evidence="2">
    <location>
        <begin position="77"/>
        <end position="97"/>
    </location>
</feature>
<dbReference type="GO" id="GO:0015666">
    <property type="term" value="F:restriction endodeoxyribonuclease activity"/>
    <property type="evidence" value="ECO:0007669"/>
    <property type="project" value="TreeGrafter"/>
</dbReference>
<dbReference type="InterPro" id="IPR011335">
    <property type="entry name" value="Restrct_endonuc-II-like"/>
</dbReference>
<dbReference type="GO" id="GO:0003677">
    <property type="term" value="F:DNA binding"/>
    <property type="evidence" value="ECO:0007669"/>
    <property type="project" value="InterPro"/>
</dbReference>
<dbReference type="EMBL" id="CP036266">
    <property type="protein sequence ID" value="QDT21176.1"/>
    <property type="molecule type" value="Genomic_DNA"/>
</dbReference>
<feature type="coiled-coil region" evidence="1">
    <location>
        <begin position="135"/>
        <end position="162"/>
    </location>
</feature>
<keyword evidence="4" id="KW-0255">Endonuclease</keyword>
<sequence>MHNTTLPPAQSERTPPKEALEQSEERLRFFHHELKQERSRLKELTSKVKSLRLKTSYFNSARTYRASLKQYHIWEPGAWVVLPPALGLVMLILIDLITGFRPVSVVGAVLMIVISLVALLALSKYPSDAELPQHMEQTKNELAQLSRKAAQTETRIGELQQGLEQELALNANLVAQNKERERISSARYQCQQLFNENWRAMRSVEFEQYLERVFQLLGYQTQTTNTTGDQGVDLIVEKAGRRIAVQVKGYFHSVSNSAIQQAFTGMRHYNCHACAVVTNSKFTASAIELAESTNCVLIHEDNFREFVFGEIEFV</sequence>
<dbReference type="Gene3D" id="3.40.1350.10">
    <property type="match status" value="1"/>
</dbReference>
<keyword evidence="2" id="KW-0472">Membrane</keyword>
<keyword evidence="4" id="KW-0540">Nuclease</keyword>
<keyword evidence="1" id="KW-0175">Coiled coil</keyword>
<keyword evidence="2" id="KW-1133">Transmembrane helix</keyword>
<evidence type="ECO:0000313" key="4">
    <source>
        <dbReference type="EMBL" id="QDT21176.1"/>
    </source>
</evidence>
<keyword evidence="2" id="KW-0812">Transmembrane</keyword>
<dbReference type="SUPFAM" id="SSF52980">
    <property type="entry name" value="Restriction endonuclease-like"/>
    <property type="match status" value="1"/>
</dbReference>
<dbReference type="PANTHER" id="PTHR30015">
    <property type="entry name" value="MRR RESTRICTION SYSTEM PROTEIN"/>
    <property type="match status" value="1"/>
</dbReference>
<dbReference type="Proteomes" id="UP000320421">
    <property type="component" value="Chromosome"/>
</dbReference>
<dbReference type="PANTHER" id="PTHR30015:SF6">
    <property type="entry name" value="SLL1429 PROTEIN"/>
    <property type="match status" value="1"/>
</dbReference>
<dbReference type="Pfam" id="PF04471">
    <property type="entry name" value="Mrr_cat"/>
    <property type="match status" value="1"/>
</dbReference>
<dbReference type="OrthoDB" id="9797274at2"/>
<organism evidence="4 5">
    <name type="scientific">Gimesia chilikensis</name>
    <dbReference type="NCBI Taxonomy" id="2605989"/>
    <lineage>
        <taxon>Bacteria</taxon>
        <taxon>Pseudomonadati</taxon>
        <taxon>Planctomycetota</taxon>
        <taxon>Planctomycetia</taxon>
        <taxon>Planctomycetales</taxon>
        <taxon>Planctomycetaceae</taxon>
        <taxon>Gimesia</taxon>
    </lineage>
</organism>
<evidence type="ECO:0000256" key="1">
    <source>
        <dbReference type="SAM" id="Coils"/>
    </source>
</evidence>
<evidence type="ECO:0000259" key="3">
    <source>
        <dbReference type="Pfam" id="PF04471"/>
    </source>
</evidence>
<accession>A0A517PP71</accession>
<evidence type="ECO:0000313" key="5">
    <source>
        <dbReference type="Proteomes" id="UP000320421"/>
    </source>
</evidence>
<feature type="coiled-coil region" evidence="1">
    <location>
        <begin position="20"/>
        <end position="54"/>
    </location>
</feature>
<reference evidence="4 5" key="1">
    <citation type="submission" date="2019-02" db="EMBL/GenBank/DDBJ databases">
        <title>Deep-cultivation of Planctomycetes and their phenomic and genomic characterization uncovers novel biology.</title>
        <authorList>
            <person name="Wiegand S."/>
            <person name="Jogler M."/>
            <person name="Boedeker C."/>
            <person name="Pinto D."/>
            <person name="Vollmers J."/>
            <person name="Rivas-Marin E."/>
            <person name="Kohn T."/>
            <person name="Peeters S.H."/>
            <person name="Heuer A."/>
            <person name="Rast P."/>
            <person name="Oberbeckmann S."/>
            <person name="Bunk B."/>
            <person name="Jeske O."/>
            <person name="Meyerdierks A."/>
            <person name="Storesund J.E."/>
            <person name="Kallscheuer N."/>
            <person name="Luecker S."/>
            <person name="Lage O.M."/>
            <person name="Pohl T."/>
            <person name="Merkel B.J."/>
            <person name="Hornburger P."/>
            <person name="Mueller R.-W."/>
            <person name="Bruemmer F."/>
            <person name="Labrenz M."/>
            <person name="Spormann A.M."/>
            <person name="Op den Camp H."/>
            <person name="Overmann J."/>
            <person name="Amann R."/>
            <person name="Jetten M.S.M."/>
            <person name="Mascher T."/>
            <person name="Medema M.H."/>
            <person name="Devos D.P."/>
            <person name="Kaster A.-K."/>
            <person name="Ovreas L."/>
            <person name="Rohde M."/>
            <person name="Galperin M.Y."/>
            <person name="Jogler C."/>
        </authorList>
    </citation>
    <scope>NUCLEOTIDE SEQUENCE [LARGE SCALE GENOMIC DNA]</scope>
    <source>
        <strain evidence="4 5">HG66A1</strain>
    </source>
</reference>